<proteinExistence type="predicted"/>
<gene>
    <name evidence="5" type="ORF">NKI27_00320</name>
</gene>
<dbReference type="RefSeq" id="WP_265047709.1">
    <property type="nucleotide sequence ID" value="NZ_CP100390.1"/>
</dbReference>
<dbReference type="SMART" id="SM00342">
    <property type="entry name" value="HTH_ARAC"/>
    <property type="match status" value="1"/>
</dbReference>
<evidence type="ECO:0000256" key="2">
    <source>
        <dbReference type="ARBA" id="ARBA00023125"/>
    </source>
</evidence>
<dbReference type="Gene3D" id="1.10.10.60">
    <property type="entry name" value="Homeodomain-like"/>
    <property type="match status" value="1"/>
</dbReference>
<dbReference type="InterPro" id="IPR009057">
    <property type="entry name" value="Homeodomain-like_sf"/>
</dbReference>
<organism evidence="5 6">
    <name type="scientific">Alkalimarinus alittae</name>
    <dbReference type="NCBI Taxonomy" id="2961619"/>
    <lineage>
        <taxon>Bacteria</taxon>
        <taxon>Pseudomonadati</taxon>
        <taxon>Pseudomonadota</taxon>
        <taxon>Gammaproteobacteria</taxon>
        <taxon>Alteromonadales</taxon>
        <taxon>Alteromonadaceae</taxon>
        <taxon>Alkalimarinus</taxon>
    </lineage>
</organism>
<keyword evidence="3" id="KW-0804">Transcription</keyword>
<evidence type="ECO:0000256" key="1">
    <source>
        <dbReference type="ARBA" id="ARBA00023015"/>
    </source>
</evidence>
<evidence type="ECO:0000313" key="6">
    <source>
        <dbReference type="Proteomes" id="UP001163739"/>
    </source>
</evidence>
<keyword evidence="6" id="KW-1185">Reference proteome</keyword>
<feature type="domain" description="HTH araC/xylS-type" evidence="4">
    <location>
        <begin position="233"/>
        <end position="331"/>
    </location>
</feature>
<reference evidence="5" key="1">
    <citation type="submission" date="2022-06" db="EMBL/GenBank/DDBJ databases">
        <title>Alkalimarinus sp. nov., isolated from gut of a Alitta virens.</title>
        <authorList>
            <person name="Yang A.I."/>
            <person name="Shin N.-R."/>
        </authorList>
    </citation>
    <scope>NUCLEOTIDE SEQUENCE</scope>
    <source>
        <strain evidence="5">A2M4</strain>
    </source>
</reference>
<evidence type="ECO:0000313" key="5">
    <source>
        <dbReference type="EMBL" id="UZE96225.1"/>
    </source>
</evidence>
<sequence length="339" mass="38679">MITSQISAAYLRGLIDFLRLRNIDTERFLERYEIDDAMLENFQARIPVARFNQMLYEAEALTGDADIGLHAGEQIKPNQYGVLGLSIMNCKTLEEAVQRHTRYENLVCNVAISRYQVTGDQVELIWDTCAPEATRHIAEENVASWVTFARWISGTDLSPSLIEFQHAPPDSTAEHERIFRCPVQFSADRVRVVFPTEFLTLSLRQYDPAMLCMLDTYAERLLLELNHSDQFVDKVTMAISTHLQSGEVSLGHIAATLALSERQLQRKLKEEGLTYQGVLDETRKSLALKQIDDDMIDFSEITFLLGFSDQSAFQRAFKKWTGLTPGQYRKSQINRPSTN</sequence>
<dbReference type="EMBL" id="CP100390">
    <property type="protein sequence ID" value="UZE96225.1"/>
    <property type="molecule type" value="Genomic_DNA"/>
</dbReference>
<accession>A0ABY6N2H9</accession>
<evidence type="ECO:0000259" key="4">
    <source>
        <dbReference type="PROSITE" id="PS01124"/>
    </source>
</evidence>
<dbReference type="Pfam" id="PF12833">
    <property type="entry name" value="HTH_18"/>
    <property type="match status" value="1"/>
</dbReference>
<keyword evidence="1" id="KW-0805">Transcription regulation</keyword>
<dbReference type="PROSITE" id="PS01124">
    <property type="entry name" value="HTH_ARAC_FAMILY_2"/>
    <property type="match status" value="1"/>
</dbReference>
<dbReference type="InterPro" id="IPR020449">
    <property type="entry name" value="Tscrpt_reg_AraC-type_HTH"/>
</dbReference>
<dbReference type="Pfam" id="PF12625">
    <property type="entry name" value="Arabinose_bd"/>
    <property type="match status" value="1"/>
</dbReference>
<dbReference type="InterPro" id="IPR032687">
    <property type="entry name" value="AraC-type_N"/>
</dbReference>
<name>A0ABY6N2H9_9ALTE</name>
<protein>
    <submittedName>
        <fullName evidence="5">AraC family transcriptional regulator</fullName>
    </submittedName>
</protein>
<keyword evidence="2" id="KW-0238">DNA-binding</keyword>
<dbReference type="PANTHER" id="PTHR47894">
    <property type="entry name" value="HTH-TYPE TRANSCRIPTIONAL REGULATOR GADX"/>
    <property type="match status" value="1"/>
</dbReference>
<evidence type="ECO:0000256" key="3">
    <source>
        <dbReference type="ARBA" id="ARBA00023163"/>
    </source>
</evidence>
<dbReference type="InterPro" id="IPR018060">
    <property type="entry name" value="HTH_AraC"/>
</dbReference>
<dbReference type="Proteomes" id="UP001163739">
    <property type="component" value="Chromosome"/>
</dbReference>
<dbReference type="SUPFAM" id="SSF46689">
    <property type="entry name" value="Homeodomain-like"/>
    <property type="match status" value="1"/>
</dbReference>
<dbReference type="PRINTS" id="PR00032">
    <property type="entry name" value="HTHARAC"/>
</dbReference>
<dbReference type="PANTHER" id="PTHR47894:SF1">
    <property type="entry name" value="HTH-TYPE TRANSCRIPTIONAL REGULATOR VQSM"/>
    <property type="match status" value="1"/>
</dbReference>